<feature type="compositionally biased region" description="Low complexity" evidence="1">
    <location>
        <begin position="142"/>
        <end position="159"/>
    </location>
</feature>
<organism evidence="2 3">
    <name type="scientific">Cylindrobasidium torrendii FP15055 ss-10</name>
    <dbReference type="NCBI Taxonomy" id="1314674"/>
    <lineage>
        <taxon>Eukaryota</taxon>
        <taxon>Fungi</taxon>
        <taxon>Dikarya</taxon>
        <taxon>Basidiomycota</taxon>
        <taxon>Agaricomycotina</taxon>
        <taxon>Agaricomycetes</taxon>
        <taxon>Agaricomycetidae</taxon>
        <taxon>Agaricales</taxon>
        <taxon>Marasmiineae</taxon>
        <taxon>Physalacriaceae</taxon>
        <taxon>Cylindrobasidium</taxon>
    </lineage>
</organism>
<gene>
    <name evidence="2" type="ORF">CYLTODRAFT_215302</name>
</gene>
<feature type="compositionally biased region" description="Basic residues" evidence="1">
    <location>
        <begin position="222"/>
        <end position="235"/>
    </location>
</feature>
<dbReference type="Proteomes" id="UP000054007">
    <property type="component" value="Unassembled WGS sequence"/>
</dbReference>
<feature type="region of interest" description="Disordered" evidence="1">
    <location>
        <begin position="30"/>
        <end position="235"/>
    </location>
</feature>
<dbReference type="AlphaFoldDB" id="A0A0D7BGY9"/>
<feature type="compositionally biased region" description="Low complexity" evidence="1">
    <location>
        <begin position="200"/>
        <end position="221"/>
    </location>
</feature>
<sequence>MSTPTPSMCTVDEPTLDRLNLTRRDGIANGTWTQSSLQGPVEPHMYDDWDYPQSQPLASQESEVDVGTPLITPHGSTQWLEDVLSQPASQLPESQSAGPEPFAFDDGFSQVPDDRMDCHPLPELAPAPDIAADKLQVHDSRTSTPLSRLTTPPLSITSPSPRPASPAPRYNLRKRPSPTAHPDEPPTNRPRTRARPPNPRITRNSTNSKTSQSSKNSAPKRSSSRPKSRTRTKRS</sequence>
<name>A0A0D7BGY9_9AGAR</name>
<feature type="compositionally biased region" description="Polar residues" evidence="1">
    <location>
        <begin position="86"/>
        <end position="97"/>
    </location>
</feature>
<reference evidence="2 3" key="1">
    <citation type="journal article" date="2015" name="Fungal Genet. Biol.">
        <title>Evolution of novel wood decay mechanisms in Agaricales revealed by the genome sequences of Fistulina hepatica and Cylindrobasidium torrendii.</title>
        <authorList>
            <person name="Floudas D."/>
            <person name="Held B.W."/>
            <person name="Riley R."/>
            <person name="Nagy L.G."/>
            <person name="Koehler G."/>
            <person name="Ransdell A.S."/>
            <person name="Younus H."/>
            <person name="Chow J."/>
            <person name="Chiniquy J."/>
            <person name="Lipzen A."/>
            <person name="Tritt A."/>
            <person name="Sun H."/>
            <person name="Haridas S."/>
            <person name="LaButti K."/>
            <person name="Ohm R.A."/>
            <person name="Kues U."/>
            <person name="Blanchette R.A."/>
            <person name="Grigoriev I.V."/>
            <person name="Minto R.E."/>
            <person name="Hibbett D.S."/>
        </authorList>
    </citation>
    <scope>NUCLEOTIDE SEQUENCE [LARGE SCALE GENOMIC DNA]</scope>
    <source>
        <strain evidence="2 3">FP15055 ss-10</strain>
    </source>
</reference>
<proteinExistence type="predicted"/>
<evidence type="ECO:0000313" key="2">
    <source>
        <dbReference type="EMBL" id="KIY69742.1"/>
    </source>
</evidence>
<feature type="compositionally biased region" description="Polar residues" evidence="1">
    <location>
        <begin position="52"/>
        <end position="61"/>
    </location>
</feature>
<accession>A0A0D7BGY9</accession>
<feature type="compositionally biased region" description="Basic and acidic residues" evidence="1">
    <location>
        <begin position="131"/>
        <end position="141"/>
    </location>
</feature>
<protein>
    <submittedName>
        <fullName evidence="2">Uncharacterized protein</fullName>
    </submittedName>
</protein>
<keyword evidence="3" id="KW-1185">Reference proteome</keyword>
<evidence type="ECO:0000256" key="1">
    <source>
        <dbReference type="SAM" id="MobiDB-lite"/>
    </source>
</evidence>
<evidence type="ECO:0000313" key="3">
    <source>
        <dbReference type="Proteomes" id="UP000054007"/>
    </source>
</evidence>
<dbReference type="EMBL" id="KN880479">
    <property type="protein sequence ID" value="KIY69742.1"/>
    <property type="molecule type" value="Genomic_DNA"/>
</dbReference>